<proteinExistence type="predicted"/>
<gene>
    <name evidence="1" type="ORF">B9Z55_027904</name>
</gene>
<evidence type="ECO:0000313" key="2">
    <source>
        <dbReference type="Proteomes" id="UP000230233"/>
    </source>
</evidence>
<organism evidence="1 2">
    <name type="scientific">Caenorhabditis nigoni</name>
    <dbReference type="NCBI Taxonomy" id="1611254"/>
    <lineage>
        <taxon>Eukaryota</taxon>
        <taxon>Metazoa</taxon>
        <taxon>Ecdysozoa</taxon>
        <taxon>Nematoda</taxon>
        <taxon>Chromadorea</taxon>
        <taxon>Rhabditida</taxon>
        <taxon>Rhabditina</taxon>
        <taxon>Rhabditomorpha</taxon>
        <taxon>Rhabditoidea</taxon>
        <taxon>Rhabditidae</taxon>
        <taxon>Peloderinae</taxon>
        <taxon>Caenorhabditis</taxon>
    </lineage>
</organism>
<dbReference type="AlphaFoldDB" id="A0A2G5SE37"/>
<dbReference type="Proteomes" id="UP000230233">
    <property type="component" value="Unassembled WGS sequence"/>
</dbReference>
<reference evidence="2" key="1">
    <citation type="submission" date="2017-10" db="EMBL/GenBank/DDBJ databases">
        <title>Rapid genome shrinkage in a self-fertile nematode reveals novel sperm competition proteins.</title>
        <authorList>
            <person name="Yin D."/>
            <person name="Schwarz E.M."/>
            <person name="Thomas C.G."/>
            <person name="Felde R.L."/>
            <person name="Korf I.F."/>
            <person name="Cutter A.D."/>
            <person name="Schartner C.M."/>
            <person name="Ralston E.J."/>
            <person name="Meyer B.J."/>
            <person name="Haag E.S."/>
        </authorList>
    </citation>
    <scope>NUCLEOTIDE SEQUENCE [LARGE SCALE GENOMIC DNA]</scope>
    <source>
        <strain evidence="2">JU1422</strain>
    </source>
</reference>
<sequence>MDQCVWTFNLIFVEFLSSIRRDRYVKKCVEERDKNFVAAQIANWNFLTQNEQFPIRHCFRPKRAFRVGQEVVEVDARLSTPLNGKRIFYMDGKDKDFFDGWVFDDEKISSAERRNNKSVIIELKVILSKSYFAELSKWLRPRQHGEGNYAKHLLQDFPQRFDSMPTWSFSPNLFVFFRIFFSECFVE</sequence>
<evidence type="ECO:0000313" key="1">
    <source>
        <dbReference type="EMBL" id="PIC13277.1"/>
    </source>
</evidence>
<name>A0A2G5SE37_9PELO</name>
<comment type="caution">
    <text evidence="1">The sequence shown here is derived from an EMBL/GenBank/DDBJ whole genome shotgun (WGS) entry which is preliminary data.</text>
</comment>
<accession>A0A2G5SE37</accession>
<dbReference type="EMBL" id="PDUG01000014">
    <property type="protein sequence ID" value="PIC13277.1"/>
    <property type="molecule type" value="Genomic_DNA"/>
</dbReference>
<keyword evidence="2" id="KW-1185">Reference proteome</keyword>
<protein>
    <submittedName>
        <fullName evidence="1">Uncharacterized protein</fullName>
    </submittedName>
</protein>